<dbReference type="Proteomes" id="UP000051442">
    <property type="component" value="Unassembled WGS sequence"/>
</dbReference>
<dbReference type="EMBL" id="AYZM01000131">
    <property type="protein sequence ID" value="KRN20668.1"/>
    <property type="molecule type" value="Genomic_DNA"/>
</dbReference>
<evidence type="ECO:0000313" key="2">
    <source>
        <dbReference type="Proteomes" id="UP000051442"/>
    </source>
</evidence>
<dbReference type="Gene3D" id="3.10.450.40">
    <property type="match status" value="1"/>
</dbReference>
<dbReference type="RefSeq" id="WP_054734296.1">
    <property type="nucleotide sequence ID" value="NZ_AYZM01000131.1"/>
</dbReference>
<comment type="caution">
    <text evidence="1">The sequence shown here is derived from an EMBL/GenBank/DDBJ whole genome shotgun (WGS) entry which is preliminary data.</text>
</comment>
<organism evidence="1 2">
    <name type="scientific">Secundilactobacillus similis DSM 23365 = JCM 2765</name>
    <dbReference type="NCBI Taxonomy" id="1423804"/>
    <lineage>
        <taxon>Bacteria</taxon>
        <taxon>Bacillati</taxon>
        <taxon>Bacillota</taxon>
        <taxon>Bacilli</taxon>
        <taxon>Lactobacillales</taxon>
        <taxon>Lactobacillaceae</taxon>
        <taxon>Secundilactobacillus</taxon>
    </lineage>
</organism>
<dbReference type="STRING" id="1423804.FD14_GL001458"/>
<sequence>MSRDFRLDANGDVVIDGDIQTISDNDELAQRIVTTLRTRLDEFEPEDSPMGLTRENALGKAYNEDYLREDITDAISDQVDPSINVNQITFERDQALRTLTVTLNCTLPNGSNQIISTDLGGEY</sequence>
<dbReference type="AlphaFoldDB" id="A0A0R2F6G4"/>
<dbReference type="OrthoDB" id="2326835at2"/>
<accession>A0A0R2F6G4</accession>
<keyword evidence="2" id="KW-1185">Reference proteome</keyword>
<dbReference type="PATRIC" id="fig|1423804.4.peg.1581"/>
<reference evidence="1 2" key="1">
    <citation type="journal article" date="2015" name="Genome Announc.">
        <title>Expanding the biotechnology potential of lactobacilli through comparative genomics of 213 strains and associated genera.</title>
        <authorList>
            <person name="Sun Z."/>
            <person name="Harris H.M."/>
            <person name="McCann A."/>
            <person name="Guo C."/>
            <person name="Argimon S."/>
            <person name="Zhang W."/>
            <person name="Yang X."/>
            <person name="Jeffery I.B."/>
            <person name="Cooney J.C."/>
            <person name="Kagawa T.F."/>
            <person name="Liu W."/>
            <person name="Song Y."/>
            <person name="Salvetti E."/>
            <person name="Wrobel A."/>
            <person name="Rasinkangas P."/>
            <person name="Parkhill J."/>
            <person name="Rea M.C."/>
            <person name="O'Sullivan O."/>
            <person name="Ritari J."/>
            <person name="Douillard F.P."/>
            <person name="Paul Ross R."/>
            <person name="Yang R."/>
            <person name="Briner A.E."/>
            <person name="Felis G.E."/>
            <person name="de Vos W.M."/>
            <person name="Barrangou R."/>
            <person name="Klaenhammer T.R."/>
            <person name="Caufield P.W."/>
            <person name="Cui Y."/>
            <person name="Zhang H."/>
            <person name="O'Toole P.W."/>
        </authorList>
    </citation>
    <scope>NUCLEOTIDE SEQUENCE [LARGE SCALE GENOMIC DNA]</scope>
    <source>
        <strain evidence="1 2">DSM 23365</strain>
    </source>
</reference>
<gene>
    <name evidence="1" type="ORF">FD14_GL001458</name>
</gene>
<evidence type="ECO:0008006" key="3">
    <source>
        <dbReference type="Google" id="ProtNLM"/>
    </source>
</evidence>
<protein>
    <recommendedName>
        <fullName evidence="3">IraD/Gp25-like domain-containing protein</fullName>
    </recommendedName>
</protein>
<name>A0A0R2F6G4_9LACO</name>
<evidence type="ECO:0000313" key="1">
    <source>
        <dbReference type="EMBL" id="KRN20668.1"/>
    </source>
</evidence>
<proteinExistence type="predicted"/>